<keyword evidence="2" id="KW-1133">Transmembrane helix</keyword>
<keyword evidence="2" id="KW-0472">Membrane</keyword>
<organism evidence="3">
    <name type="scientific">hydrothermal vent metagenome</name>
    <dbReference type="NCBI Taxonomy" id="652676"/>
    <lineage>
        <taxon>unclassified sequences</taxon>
        <taxon>metagenomes</taxon>
        <taxon>ecological metagenomes</taxon>
    </lineage>
</organism>
<reference evidence="3" key="1">
    <citation type="submission" date="2018-06" db="EMBL/GenBank/DDBJ databases">
        <authorList>
            <person name="Zhirakovskaya E."/>
        </authorList>
    </citation>
    <scope>NUCLEOTIDE SEQUENCE</scope>
</reference>
<keyword evidence="2" id="KW-0812">Transmembrane</keyword>
<feature type="transmembrane region" description="Helical" evidence="2">
    <location>
        <begin position="107"/>
        <end position="125"/>
    </location>
</feature>
<dbReference type="AlphaFoldDB" id="A0A3B1E1M8"/>
<feature type="transmembrane region" description="Helical" evidence="2">
    <location>
        <begin position="41"/>
        <end position="62"/>
    </location>
</feature>
<evidence type="ECO:0000256" key="1">
    <source>
        <dbReference type="SAM" id="MobiDB-lite"/>
    </source>
</evidence>
<gene>
    <name evidence="3" type="ORF">MNBD_PLANCTO02-66</name>
</gene>
<evidence type="ECO:0000256" key="2">
    <source>
        <dbReference type="SAM" id="Phobius"/>
    </source>
</evidence>
<proteinExistence type="predicted"/>
<name>A0A3B1E1M8_9ZZZZ</name>
<dbReference type="EMBL" id="UOGL01000639">
    <property type="protein sequence ID" value="VAX42290.1"/>
    <property type="molecule type" value="Genomic_DNA"/>
</dbReference>
<feature type="transmembrane region" description="Helical" evidence="2">
    <location>
        <begin position="74"/>
        <end position="101"/>
    </location>
</feature>
<evidence type="ECO:0000313" key="3">
    <source>
        <dbReference type="EMBL" id="VAX42290.1"/>
    </source>
</evidence>
<feature type="transmembrane region" description="Helical" evidence="2">
    <location>
        <begin position="137"/>
        <end position="155"/>
    </location>
</feature>
<protein>
    <submittedName>
        <fullName evidence="3">Uncharacterized protein</fullName>
    </submittedName>
</protein>
<sequence>MKYSLPIMFALGTAICWGMYGPVLGFSRSPGNKLWTPFKPYVGIGLAYIVWAFVGGLIAMYLKKDSFSFSGEQSPALLWGFAAGSLGAIGALCLTNAMLSFEGPPKAQLVMPIVFGGAVSVMALIETFRHRNEAMPGIGMWVGLAFVICGIALVAKNTPHGGGHKKEGKPVATAPNNDHLETNQQEKATGK</sequence>
<accession>A0A3B1E1M8</accession>
<feature type="compositionally biased region" description="Polar residues" evidence="1">
    <location>
        <begin position="182"/>
        <end position="191"/>
    </location>
</feature>
<feature type="region of interest" description="Disordered" evidence="1">
    <location>
        <begin position="160"/>
        <end position="191"/>
    </location>
</feature>